<sequence>MVLEKWMIEGGQAALKELADKGLVNNPENWISEEKLAKSVPAYLLWMMMIRLANYMEG</sequence>
<protein>
    <submittedName>
        <fullName evidence="1">Uncharacterized protein</fullName>
    </submittedName>
</protein>
<accession>A0A0W8E827</accession>
<gene>
    <name evidence="1" type="ORF">ASZ90_017787</name>
</gene>
<dbReference type="EMBL" id="LNQE01001841">
    <property type="protein sequence ID" value="KUG04791.1"/>
    <property type="molecule type" value="Genomic_DNA"/>
</dbReference>
<comment type="caution">
    <text evidence="1">The sequence shown here is derived from an EMBL/GenBank/DDBJ whole genome shotgun (WGS) entry which is preliminary data.</text>
</comment>
<evidence type="ECO:0000313" key="1">
    <source>
        <dbReference type="EMBL" id="KUG04791.1"/>
    </source>
</evidence>
<reference evidence="1" key="1">
    <citation type="journal article" date="2015" name="Proc. Natl. Acad. Sci. U.S.A.">
        <title>Networks of energetic and metabolic interactions define dynamics in microbial communities.</title>
        <authorList>
            <person name="Embree M."/>
            <person name="Liu J.K."/>
            <person name="Al-Bassam M.M."/>
            <person name="Zengler K."/>
        </authorList>
    </citation>
    <scope>NUCLEOTIDE SEQUENCE</scope>
</reference>
<proteinExistence type="predicted"/>
<dbReference type="AlphaFoldDB" id="A0A0W8E827"/>
<name>A0A0W8E827_9ZZZZ</name>
<organism evidence="1">
    <name type="scientific">hydrocarbon metagenome</name>
    <dbReference type="NCBI Taxonomy" id="938273"/>
    <lineage>
        <taxon>unclassified sequences</taxon>
        <taxon>metagenomes</taxon>
        <taxon>ecological metagenomes</taxon>
    </lineage>
</organism>